<reference evidence="2" key="1">
    <citation type="submission" date="2018-05" db="EMBL/GenBank/DDBJ databases">
        <authorList>
            <person name="Lanie J.A."/>
            <person name="Ng W.-L."/>
            <person name="Kazmierczak K.M."/>
            <person name="Andrzejewski T.M."/>
            <person name="Davidsen T.M."/>
            <person name="Wayne K.J."/>
            <person name="Tettelin H."/>
            <person name="Glass J.I."/>
            <person name="Rusch D."/>
            <person name="Podicherti R."/>
            <person name="Tsui H.-C.T."/>
            <person name="Winkler M.E."/>
        </authorList>
    </citation>
    <scope>NUCLEOTIDE SEQUENCE</scope>
</reference>
<evidence type="ECO:0000256" key="1">
    <source>
        <dbReference type="ARBA" id="ARBA00023002"/>
    </source>
</evidence>
<dbReference type="EMBL" id="UINC01018716">
    <property type="protein sequence ID" value="SVA78863.1"/>
    <property type="molecule type" value="Genomic_DNA"/>
</dbReference>
<keyword evidence="1" id="KW-0560">Oxidoreductase</keyword>
<sequence>MSDFLERQPLGHSDLVSSRLGIGSSFGLPRKVVEHAFERGVNYLYWGSVRRPGFGHAIRHLAKRHRDELILTVQSYARLPRLIVPSVELALRRTGLDHFDYLLLGARNEVPSDDYLEVFEQLRDRGKVRFLSLSTHNRPLLKKLFDTEQQGQNAVAYDMFMLRYNAAHRGAEKDVFPFVPNRPRPAILAYTATRWGHLLDAQKMPPGETPLSARDCYRFALSNPNVDVVLCGPANAEQMDEAISALEAGPLEPEERARIERIGAYVYEKHQPSFPDGGDTTT</sequence>
<dbReference type="SUPFAM" id="SSF51430">
    <property type="entry name" value="NAD(P)-linked oxidoreductase"/>
    <property type="match status" value="1"/>
</dbReference>
<name>A0A381YQN5_9ZZZZ</name>
<dbReference type="InterPro" id="IPR050523">
    <property type="entry name" value="AKR_Detox_Biosynth"/>
</dbReference>
<dbReference type="GO" id="GO:0016491">
    <property type="term" value="F:oxidoreductase activity"/>
    <property type="evidence" value="ECO:0007669"/>
    <property type="project" value="UniProtKB-KW"/>
</dbReference>
<organism evidence="2">
    <name type="scientific">marine metagenome</name>
    <dbReference type="NCBI Taxonomy" id="408172"/>
    <lineage>
        <taxon>unclassified sequences</taxon>
        <taxon>metagenomes</taxon>
        <taxon>ecological metagenomes</taxon>
    </lineage>
</organism>
<protein>
    <submittedName>
        <fullName evidence="2">Uncharacterized protein</fullName>
    </submittedName>
</protein>
<dbReference type="InterPro" id="IPR036812">
    <property type="entry name" value="NAD(P)_OxRdtase_dom_sf"/>
</dbReference>
<dbReference type="PANTHER" id="PTHR43364">
    <property type="entry name" value="NADH-SPECIFIC METHYLGLYOXAL REDUCTASE-RELATED"/>
    <property type="match status" value="1"/>
</dbReference>
<dbReference type="PANTHER" id="PTHR43364:SF4">
    <property type="entry name" value="NAD(P)-LINKED OXIDOREDUCTASE SUPERFAMILY PROTEIN"/>
    <property type="match status" value="1"/>
</dbReference>
<proteinExistence type="predicted"/>
<dbReference type="AlphaFoldDB" id="A0A381YQN5"/>
<dbReference type="Gene3D" id="3.20.20.100">
    <property type="entry name" value="NADP-dependent oxidoreductase domain"/>
    <property type="match status" value="1"/>
</dbReference>
<gene>
    <name evidence="2" type="ORF">METZ01_LOCUS131717</name>
</gene>
<accession>A0A381YQN5</accession>
<evidence type="ECO:0000313" key="2">
    <source>
        <dbReference type="EMBL" id="SVA78863.1"/>
    </source>
</evidence>